<accession>A0ABW3JXP4</accession>
<keyword evidence="2" id="KW-1185">Reference proteome</keyword>
<name>A0ABW3JXP4_9BACT</name>
<organism evidence="1 2">
    <name type="scientific">Ohtaekwangia kribbensis</name>
    <dbReference type="NCBI Taxonomy" id="688913"/>
    <lineage>
        <taxon>Bacteria</taxon>
        <taxon>Pseudomonadati</taxon>
        <taxon>Bacteroidota</taxon>
        <taxon>Cytophagia</taxon>
        <taxon>Cytophagales</taxon>
        <taxon>Fulvivirgaceae</taxon>
        <taxon>Ohtaekwangia</taxon>
    </lineage>
</organism>
<dbReference type="Proteomes" id="UP001597112">
    <property type="component" value="Unassembled WGS sequence"/>
</dbReference>
<dbReference type="InterPro" id="IPR052058">
    <property type="entry name" value="Alcohol_O-acetyltransferase"/>
</dbReference>
<comment type="caution">
    <text evidence="1">The sequence shown here is derived from an EMBL/GenBank/DDBJ whole genome shotgun (WGS) entry which is preliminary data.</text>
</comment>
<evidence type="ECO:0008006" key="3">
    <source>
        <dbReference type="Google" id="ProtNLM"/>
    </source>
</evidence>
<dbReference type="RefSeq" id="WP_377573312.1">
    <property type="nucleotide sequence ID" value="NZ_JBHTKA010000001.1"/>
</dbReference>
<evidence type="ECO:0000313" key="2">
    <source>
        <dbReference type="Proteomes" id="UP001597112"/>
    </source>
</evidence>
<proteinExistence type="predicted"/>
<gene>
    <name evidence="1" type="ORF">ACFQ21_00555</name>
</gene>
<reference evidence="2" key="1">
    <citation type="journal article" date="2019" name="Int. J. Syst. Evol. Microbiol.">
        <title>The Global Catalogue of Microorganisms (GCM) 10K type strain sequencing project: providing services to taxonomists for standard genome sequencing and annotation.</title>
        <authorList>
            <consortium name="The Broad Institute Genomics Platform"/>
            <consortium name="The Broad Institute Genome Sequencing Center for Infectious Disease"/>
            <person name="Wu L."/>
            <person name="Ma J."/>
        </authorList>
    </citation>
    <scope>NUCLEOTIDE SEQUENCE [LARGE SCALE GENOMIC DNA]</scope>
    <source>
        <strain evidence="2">CCUG 58938</strain>
    </source>
</reference>
<evidence type="ECO:0000313" key="1">
    <source>
        <dbReference type="EMBL" id="MFD0997768.1"/>
    </source>
</evidence>
<dbReference type="PANTHER" id="PTHR28037">
    <property type="entry name" value="ALCOHOL O-ACETYLTRANSFERASE 1-RELATED"/>
    <property type="match status" value="1"/>
</dbReference>
<dbReference type="EMBL" id="JBHTKA010000001">
    <property type="protein sequence ID" value="MFD0997768.1"/>
    <property type="molecule type" value="Genomic_DNA"/>
</dbReference>
<sequence>MLTEQSIFAFKKSPAVPAEKFFWMPLDNAAKIYPAVLNEEFTAVFRLSCVLKDRIRIKPFLDAINRIEDRFPYYKVKPKKGFFWYYLDFHNEAIPLQPDVSIPCRAFEKDDLIFRVLVSDNRVSVEFSHILTDGGGGLEFLKTLVLAYFDACGQSVETNITALHPDDMPALEEFEDGYAKYFRRNIPSPNKKPRSFHLPFQLRVPAHFNVLVSKVSLSEVTRKAKTYGISVTEYLVAIYLYSLQSIFNRLSNVQKQRSRKILRIQVPVNLRRLYPSQTMRNFSLFVTPEIDVALGEYTFEEVVKTVHHFMQLETDKKLINKIIARNVGAERNVWLKNTPLFIKSLILNMTYKIAGTSRYSGVITNLGKVSLAEADHLIDYFVFIPPPPNKALKVNCGVLGFGNNLVICFGNITNSKELEREFFRFLVRESIPVRLIRY</sequence>
<protein>
    <recommendedName>
        <fullName evidence="3">Alcohol acetyltransferase</fullName>
    </recommendedName>
</protein>
<dbReference type="PANTHER" id="PTHR28037:SF1">
    <property type="entry name" value="ALCOHOL O-ACETYLTRANSFERASE 1-RELATED"/>
    <property type="match status" value="1"/>
</dbReference>